<keyword evidence="4" id="KW-0378">Hydrolase</keyword>
<comment type="similarity">
    <text evidence="1 6">Belongs to the peptidase S14 family.</text>
</comment>
<comment type="caution">
    <text evidence="7">The sequence shown here is derived from an EMBL/GenBank/DDBJ whole genome shotgun (WGS) entry which is preliminary data.</text>
</comment>
<accession>A0A6D0Y7Y5</accession>
<reference evidence="7" key="1">
    <citation type="submission" date="2020-02" db="EMBL/GenBank/DDBJ databases">
        <title>Draft Genome Sequences of Tetracycline- Resistances Shiga Toxin Producing Escherichia coli Food and Clinical Sources.</title>
        <authorList>
            <person name="Alotaibi K."/>
            <person name="Khan A."/>
        </authorList>
    </citation>
    <scope>NUCLEOTIDE SEQUENCE</scope>
    <source>
        <strain evidence="7">EC16</strain>
    </source>
</reference>
<dbReference type="InterPro" id="IPR029045">
    <property type="entry name" value="ClpP/crotonase-like_dom_sf"/>
</dbReference>
<proteinExistence type="inferred from homology"/>
<keyword evidence="2" id="KW-0963">Cytoplasm</keyword>
<dbReference type="CDD" id="cd07016">
    <property type="entry name" value="S14_ClpP_1"/>
    <property type="match status" value="1"/>
</dbReference>
<organism evidence="7">
    <name type="scientific">Escherichia coli</name>
    <dbReference type="NCBI Taxonomy" id="562"/>
    <lineage>
        <taxon>Bacteria</taxon>
        <taxon>Pseudomonadati</taxon>
        <taxon>Pseudomonadota</taxon>
        <taxon>Gammaproteobacteria</taxon>
        <taxon>Enterobacterales</taxon>
        <taxon>Enterobacteriaceae</taxon>
        <taxon>Escherichia</taxon>
    </lineage>
</organism>
<name>A0A6D0Y7Y5_ECOLX</name>
<dbReference type="SUPFAM" id="SSF52096">
    <property type="entry name" value="ClpP/crotonase"/>
    <property type="match status" value="1"/>
</dbReference>
<dbReference type="EMBL" id="JAAGRX010000098">
    <property type="protein sequence ID" value="NDY89022.1"/>
    <property type="molecule type" value="Genomic_DNA"/>
</dbReference>
<sequence>MPELNDSISATPKASMKNKSWFRMQAGGPGDADIYIYDEIGFWGVTAKQFVSELNALGDITHINLHINSPGGDVFEGIAIFNALKNQGATITVYVDGVAASMASVIAMAG</sequence>
<dbReference type="PANTHER" id="PTHR10381">
    <property type="entry name" value="ATP-DEPENDENT CLP PROTEASE PROTEOLYTIC SUBUNIT"/>
    <property type="match status" value="1"/>
</dbReference>
<evidence type="ECO:0000256" key="4">
    <source>
        <dbReference type="ARBA" id="ARBA00022801"/>
    </source>
</evidence>
<dbReference type="GO" id="GO:0051117">
    <property type="term" value="F:ATPase binding"/>
    <property type="evidence" value="ECO:0007669"/>
    <property type="project" value="TreeGrafter"/>
</dbReference>
<dbReference type="GO" id="GO:0004252">
    <property type="term" value="F:serine-type endopeptidase activity"/>
    <property type="evidence" value="ECO:0007669"/>
    <property type="project" value="InterPro"/>
</dbReference>
<evidence type="ECO:0000256" key="6">
    <source>
        <dbReference type="RuleBase" id="RU003567"/>
    </source>
</evidence>
<feature type="non-terminal residue" evidence="7">
    <location>
        <position position="110"/>
    </location>
</feature>
<keyword evidence="3 7" id="KW-0645">Protease</keyword>
<dbReference type="PANTHER" id="PTHR10381:SF70">
    <property type="entry name" value="ATP-DEPENDENT CLP PROTEASE PROTEOLYTIC SUBUNIT"/>
    <property type="match status" value="1"/>
</dbReference>
<dbReference type="GO" id="GO:0006515">
    <property type="term" value="P:protein quality control for misfolded or incompletely synthesized proteins"/>
    <property type="evidence" value="ECO:0007669"/>
    <property type="project" value="TreeGrafter"/>
</dbReference>
<evidence type="ECO:0000256" key="5">
    <source>
        <dbReference type="ARBA" id="ARBA00022825"/>
    </source>
</evidence>
<dbReference type="InterPro" id="IPR023562">
    <property type="entry name" value="ClpP/TepA"/>
</dbReference>
<evidence type="ECO:0000256" key="1">
    <source>
        <dbReference type="ARBA" id="ARBA00007039"/>
    </source>
</evidence>
<dbReference type="InterPro" id="IPR001907">
    <property type="entry name" value="ClpP"/>
</dbReference>
<dbReference type="Pfam" id="PF00574">
    <property type="entry name" value="CLP_protease"/>
    <property type="match status" value="1"/>
</dbReference>
<evidence type="ECO:0000256" key="2">
    <source>
        <dbReference type="ARBA" id="ARBA00022490"/>
    </source>
</evidence>
<dbReference type="AlphaFoldDB" id="A0A6D0Y7Y5"/>
<dbReference type="GO" id="GO:0009368">
    <property type="term" value="C:endopeptidase Clp complex"/>
    <property type="evidence" value="ECO:0007669"/>
    <property type="project" value="TreeGrafter"/>
</dbReference>
<dbReference type="PRINTS" id="PR00127">
    <property type="entry name" value="CLPPROTEASEP"/>
</dbReference>
<evidence type="ECO:0000256" key="3">
    <source>
        <dbReference type="ARBA" id="ARBA00022670"/>
    </source>
</evidence>
<keyword evidence="5" id="KW-0720">Serine protease</keyword>
<gene>
    <name evidence="7" type="ORF">G3M51_23610</name>
</gene>
<dbReference type="Gene3D" id="3.90.226.10">
    <property type="entry name" value="2-enoyl-CoA Hydratase, Chain A, domain 1"/>
    <property type="match status" value="1"/>
</dbReference>
<dbReference type="GO" id="GO:0004176">
    <property type="term" value="F:ATP-dependent peptidase activity"/>
    <property type="evidence" value="ECO:0007669"/>
    <property type="project" value="InterPro"/>
</dbReference>
<protein>
    <recommendedName>
        <fullName evidence="6">ATP-dependent Clp protease proteolytic subunit</fullName>
    </recommendedName>
</protein>
<evidence type="ECO:0000313" key="7">
    <source>
        <dbReference type="EMBL" id="NDY89022.1"/>
    </source>
</evidence>